<evidence type="ECO:0000313" key="3">
    <source>
        <dbReference type="Proteomes" id="UP000031523"/>
    </source>
</evidence>
<dbReference type="AlphaFoldDB" id="A0A0B5EUJ3"/>
<feature type="compositionally biased region" description="Gly residues" evidence="1">
    <location>
        <begin position="1"/>
        <end position="10"/>
    </location>
</feature>
<feature type="region of interest" description="Disordered" evidence="1">
    <location>
        <begin position="1"/>
        <end position="31"/>
    </location>
</feature>
<dbReference type="EMBL" id="CP010519">
    <property type="protein sequence ID" value="AJE82900.1"/>
    <property type="molecule type" value="Genomic_DNA"/>
</dbReference>
<evidence type="ECO:0000313" key="2">
    <source>
        <dbReference type="EMBL" id="AJE82900.1"/>
    </source>
</evidence>
<reference evidence="2 3" key="1">
    <citation type="submission" date="2015-01" db="EMBL/GenBank/DDBJ databases">
        <title>Enhanced salinomycin production by adjusting the supply of polyketide extender units in Streptomyce albus DSM 41398.</title>
        <authorList>
            <person name="Lu C."/>
        </authorList>
    </citation>
    <scope>NUCLEOTIDE SEQUENCE [LARGE SCALE GENOMIC DNA]</scope>
    <source>
        <strain evidence="3">ATCC 21838 / DSM 41398 / FERM P-419 / JCM 4703 / NBRC 107858</strain>
    </source>
</reference>
<sequence>MRAGAAGGEGCVRPLRGPVRGPGAATPTGPYPLLEGVRNPCSAGSQVPRVCGDQRLVGPWHRRRSRPRHDHDRDLAEALAAVVHAGVDQTVTGQRLAVTRGRACRS</sequence>
<accession>A0A0B5EUJ3</accession>
<gene>
    <name evidence="2" type="ORF">SLNWT_2524</name>
</gene>
<protein>
    <submittedName>
        <fullName evidence="2">Uncharacterized protein</fullName>
    </submittedName>
</protein>
<organism evidence="2 3">
    <name type="scientific">Streptomyces albus (strain ATCC 21838 / DSM 41398 / FERM P-419 / JCM 4703 / NBRC 107858)</name>
    <dbReference type="NCBI Taxonomy" id="1081613"/>
    <lineage>
        <taxon>Bacteria</taxon>
        <taxon>Bacillati</taxon>
        <taxon>Actinomycetota</taxon>
        <taxon>Actinomycetes</taxon>
        <taxon>Kitasatosporales</taxon>
        <taxon>Streptomycetaceae</taxon>
        <taxon>Streptomyces</taxon>
    </lineage>
</organism>
<dbReference type="KEGG" id="sals:SLNWT_2524"/>
<keyword evidence="3" id="KW-1185">Reference proteome</keyword>
<evidence type="ECO:0000256" key="1">
    <source>
        <dbReference type="SAM" id="MobiDB-lite"/>
    </source>
</evidence>
<proteinExistence type="predicted"/>
<dbReference type="Proteomes" id="UP000031523">
    <property type="component" value="Chromosome"/>
</dbReference>
<name>A0A0B5EUJ3_STRA4</name>
<feature type="compositionally biased region" description="Low complexity" evidence="1">
    <location>
        <begin position="16"/>
        <end position="28"/>
    </location>
</feature>